<dbReference type="OrthoDB" id="49511at2759"/>
<evidence type="ECO:0008006" key="6">
    <source>
        <dbReference type="Google" id="ProtNLM"/>
    </source>
</evidence>
<dbReference type="PANTHER" id="PTHR18460">
    <property type="entry name" value="TEL2 INTERACTING PROTEIN 1 TTI1 FAMILY MEMBER"/>
    <property type="match status" value="1"/>
</dbReference>
<sequence>MDSRSQEHFSKLKVVCVPLLGASRLTPSSAPATSTLLSNLVNVLKGIPSEELTANLISYVFLPLSTILQRNASAEIPDQVLEKVFNALGLLVNSWWWSCDIKVWEQIFMLSGAVIGGIESKTAGKAKSRDDETKTAATSCLIALLRPRSAEEAVQRCLPSTDAENRLFELQQHTQSPRFVPIIGQTLDAVLGSVLSHHLPLQLASLEAIYLLVEFYLPDGLIPSVLPGVVSTTTKLCLGVPQGKGWAKGDIVSQSLRAMQSAIVKAIGDEACVESGAIRPVNNLGDIFTAANGSSKPTILDEDLPYGTRRTESWLRGTSSQVHIALNSLTPLLSHPTTSALQALVGFSTVLTKSTSLTLPQTQPLFLSFLLSLSLSDYMSVSLSARKSLAGLLTTPSTVQVSLQRTLMATLSNHLTALPRLLSLQSDARIRHSAGIIDAVCQLASPSNANSKGNIIAKEIGKLLGPVGAIEKWGWSLLSVLEFVEQPIIVTHTSSALLALENDPNMPQSINFPELVFKNVTSHETRQSLESMFRSLGKAGGDACLYSVEWFIGLGRSGMTSTAVAALWCASRLLEGISDISLYDTQTTSSPLRPQNKRLEKQSRAIARNIAEIWDQIEAPTSKADEHVSPDEDTSTLVHLTSGIVPLHDTLKITKSRPSTVPKPRSEQPMLHRALCLQLIAITAGITQGRFQPLFIHTLYPVLHSLVSPNSFVSSTALATLQFITDATSYASPANLLLSNFDYVLDSISRRLTQRWLDIDATKVLGVMVRLVGANIVERAGDVVEECFDRLDEFHGYGIIVDGLIEVLTEVIKVIEAETILTQPDKQEETKSPATGPHKTLLRDFFEHLPRRFDHPDEDKTNYGPAPREAWGEPRVSDDMKGPEDEADDDIDLANQESSDEPPPTPIQNLTKQIMSRSLYFLTHDSPMIRARILNLLASAVPVLPESSLLPTVHIAWPFVLNRLNDSETFVITAAAGLVEALVIHVGEFMFRRVWDDVWPKFRTMLRSLEEGEKANALTRRTATGLGSESAYTHSHRLYRSLLRTMTFGLKGVHEHEPSFWDVVAAFRRFLDSRAHIELQQAAVDLYVQASKSNPDAVWLVLTSTEESPSPVMEFMRKQSWDIGGNTTKILSGIS</sequence>
<feature type="compositionally biased region" description="Basic and acidic residues" evidence="1">
    <location>
        <begin position="852"/>
        <end position="861"/>
    </location>
</feature>
<feature type="region of interest" description="Disordered" evidence="1">
    <location>
        <begin position="852"/>
        <end position="909"/>
    </location>
</feature>
<dbReference type="InterPro" id="IPR057567">
    <property type="entry name" value="TPR_TTI1_C"/>
</dbReference>
<feature type="domain" description="TTI1 N-terminal TPR" evidence="2">
    <location>
        <begin position="9"/>
        <end position="374"/>
    </location>
</feature>
<gene>
    <name evidence="4" type="ORF">D9619_002848</name>
</gene>
<dbReference type="InterPro" id="IPR052587">
    <property type="entry name" value="TELO2-interacting_protein_1"/>
</dbReference>
<dbReference type="Proteomes" id="UP000567179">
    <property type="component" value="Unassembled WGS sequence"/>
</dbReference>
<dbReference type="InterPro" id="IPR049362">
    <property type="entry name" value="TTI1_rpt"/>
</dbReference>
<dbReference type="Pfam" id="PF24173">
    <property type="entry name" value="TPR_TTI1_N"/>
    <property type="match status" value="1"/>
</dbReference>
<name>A0A8H5AVZ7_9AGAR</name>
<dbReference type="PANTHER" id="PTHR18460:SF3">
    <property type="entry name" value="TELO2-INTERACTING PROTEIN 1 HOMOLOG"/>
    <property type="match status" value="1"/>
</dbReference>
<dbReference type="GO" id="GO:0005737">
    <property type="term" value="C:cytoplasm"/>
    <property type="evidence" value="ECO:0007669"/>
    <property type="project" value="TreeGrafter"/>
</dbReference>
<proteinExistence type="predicted"/>
<evidence type="ECO:0000259" key="3">
    <source>
        <dbReference type="Pfam" id="PF24181"/>
    </source>
</evidence>
<protein>
    <recommendedName>
        <fullName evidence="6">TEL2-interacting protein 1</fullName>
    </recommendedName>
</protein>
<feature type="compositionally biased region" description="Basic and acidic residues" evidence="1">
    <location>
        <begin position="870"/>
        <end position="884"/>
    </location>
</feature>
<dbReference type="InterPro" id="IPR011989">
    <property type="entry name" value="ARM-like"/>
</dbReference>
<reference evidence="4 5" key="1">
    <citation type="journal article" date="2020" name="ISME J.">
        <title>Uncovering the hidden diversity of litter-decomposition mechanisms in mushroom-forming fungi.</title>
        <authorList>
            <person name="Floudas D."/>
            <person name="Bentzer J."/>
            <person name="Ahren D."/>
            <person name="Johansson T."/>
            <person name="Persson P."/>
            <person name="Tunlid A."/>
        </authorList>
    </citation>
    <scope>NUCLEOTIDE SEQUENCE [LARGE SCALE GENOMIC DNA]</scope>
    <source>
        <strain evidence="4 5">CBS 101986</strain>
    </source>
</reference>
<evidence type="ECO:0000259" key="2">
    <source>
        <dbReference type="Pfam" id="PF24173"/>
    </source>
</evidence>
<organism evidence="4 5">
    <name type="scientific">Psilocybe cf. subviscida</name>
    <dbReference type="NCBI Taxonomy" id="2480587"/>
    <lineage>
        <taxon>Eukaryota</taxon>
        <taxon>Fungi</taxon>
        <taxon>Dikarya</taxon>
        <taxon>Basidiomycota</taxon>
        <taxon>Agaricomycotina</taxon>
        <taxon>Agaricomycetes</taxon>
        <taxon>Agaricomycetidae</taxon>
        <taxon>Agaricales</taxon>
        <taxon>Agaricineae</taxon>
        <taxon>Strophariaceae</taxon>
        <taxon>Psilocybe</taxon>
    </lineage>
</organism>
<evidence type="ECO:0000313" key="5">
    <source>
        <dbReference type="Proteomes" id="UP000567179"/>
    </source>
</evidence>
<feature type="domain" description="TTI1 C-terminal TPR" evidence="3">
    <location>
        <begin position="807"/>
        <end position="1099"/>
    </location>
</feature>
<dbReference type="EMBL" id="JAACJJ010000056">
    <property type="protein sequence ID" value="KAF5311838.1"/>
    <property type="molecule type" value="Genomic_DNA"/>
</dbReference>
<accession>A0A8H5AVZ7</accession>
<dbReference type="Pfam" id="PF21547">
    <property type="entry name" value="TTI1"/>
    <property type="match status" value="1"/>
</dbReference>
<evidence type="ECO:0000313" key="4">
    <source>
        <dbReference type="EMBL" id="KAF5311838.1"/>
    </source>
</evidence>
<comment type="caution">
    <text evidence="4">The sequence shown here is derived from an EMBL/GenBank/DDBJ whole genome shotgun (WGS) entry which is preliminary data.</text>
</comment>
<evidence type="ECO:0000256" key="1">
    <source>
        <dbReference type="SAM" id="MobiDB-lite"/>
    </source>
</evidence>
<dbReference type="InterPro" id="IPR016024">
    <property type="entry name" value="ARM-type_fold"/>
</dbReference>
<keyword evidence="5" id="KW-1185">Reference proteome</keyword>
<dbReference type="AlphaFoldDB" id="A0A8H5AVZ7"/>
<dbReference type="Gene3D" id="1.25.10.10">
    <property type="entry name" value="Leucine-rich Repeat Variant"/>
    <property type="match status" value="1"/>
</dbReference>
<dbReference type="Pfam" id="PF24181">
    <property type="entry name" value="TPR_TTI1_C"/>
    <property type="match status" value="1"/>
</dbReference>
<dbReference type="SUPFAM" id="SSF48371">
    <property type="entry name" value="ARM repeat"/>
    <property type="match status" value="1"/>
</dbReference>
<dbReference type="InterPro" id="IPR057566">
    <property type="entry name" value="TPR_TTI1_N"/>
</dbReference>